<accession>A0A135L0Z6</accession>
<organism evidence="1 2">
    <name type="scientific">Tepidibacillus decaturensis</name>
    <dbReference type="NCBI Taxonomy" id="1413211"/>
    <lineage>
        <taxon>Bacteria</taxon>
        <taxon>Bacillati</taxon>
        <taxon>Bacillota</taxon>
        <taxon>Bacilli</taxon>
        <taxon>Bacillales</taxon>
        <taxon>Bacillaceae</taxon>
        <taxon>Tepidibacillus</taxon>
    </lineage>
</organism>
<dbReference type="InterPro" id="IPR003749">
    <property type="entry name" value="ThiS/MoaD-like"/>
</dbReference>
<dbReference type="InterPro" id="IPR012675">
    <property type="entry name" value="Beta-grasp_dom_sf"/>
</dbReference>
<comment type="caution">
    <text evidence="1">The sequence shown here is derived from an EMBL/GenBank/DDBJ whole genome shotgun (WGS) entry which is preliminary data.</text>
</comment>
<dbReference type="AlphaFoldDB" id="A0A135L0Z6"/>
<evidence type="ECO:0000313" key="1">
    <source>
        <dbReference type="EMBL" id="KXG42583.1"/>
    </source>
</evidence>
<protein>
    <recommendedName>
        <fullName evidence="3">Thiamine biosynthesis protein ThiS</fullName>
    </recommendedName>
</protein>
<name>A0A135L0Z6_9BACI</name>
<reference evidence="1 2" key="1">
    <citation type="submission" date="2016-02" db="EMBL/GenBank/DDBJ databases">
        <title>Draft Genome for Tepidibacillus decaturensis nov. sp. Strain Z9, an Anaerobic, Moderately Thermophilic and Heterotrophic Bacterium from Deep Subsurface of the Illinois Basin, USA.</title>
        <authorList>
            <person name="Dong Y."/>
            <person name="Chang J.Y."/>
            <person name="Sanford R."/>
            <person name="Fouke B.W."/>
        </authorList>
    </citation>
    <scope>NUCLEOTIDE SEQUENCE [LARGE SCALE GENOMIC DNA]</scope>
    <source>
        <strain evidence="1 2">Z9</strain>
    </source>
</reference>
<dbReference type="Gene3D" id="3.10.20.30">
    <property type="match status" value="1"/>
</dbReference>
<sequence>MVVKITSNIPYLQQLNGEHRVVEKTTVKAFLECLGIKWDEDALVVLNGKISTGQEKLKENDRIQLLIPLAGG</sequence>
<dbReference type="SUPFAM" id="SSF54285">
    <property type="entry name" value="MoaD/ThiS"/>
    <property type="match status" value="1"/>
</dbReference>
<evidence type="ECO:0000313" key="2">
    <source>
        <dbReference type="Proteomes" id="UP000070352"/>
    </source>
</evidence>
<dbReference type="OrthoDB" id="2972152at2"/>
<dbReference type="Proteomes" id="UP000070352">
    <property type="component" value="Unassembled WGS sequence"/>
</dbReference>
<dbReference type="InterPro" id="IPR016155">
    <property type="entry name" value="Mopterin_synth/thiamin_S_b"/>
</dbReference>
<evidence type="ECO:0008006" key="3">
    <source>
        <dbReference type="Google" id="ProtNLM"/>
    </source>
</evidence>
<proteinExistence type="predicted"/>
<dbReference type="STRING" id="1413211.U473_14040"/>
<dbReference type="Pfam" id="PF02597">
    <property type="entry name" value="ThiS"/>
    <property type="match status" value="1"/>
</dbReference>
<dbReference type="EMBL" id="LSKU01000002">
    <property type="protein sequence ID" value="KXG42583.1"/>
    <property type="molecule type" value="Genomic_DNA"/>
</dbReference>
<keyword evidence="2" id="KW-1185">Reference proteome</keyword>
<dbReference type="RefSeq" id="WP_068727858.1">
    <property type="nucleotide sequence ID" value="NZ_LSKU01000002.1"/>
</dbReference>
<gene>
    <name evidence="1" type="ORF">U473_14040</name>
</gene>